<feature type="region of interest" description="Disordered" evidence="5">
    <location>
        <begin position="109"/>
        <end position="138"/>
    </location>
</feature>
<dbReference type="AlphaFoldDB" id="A0A0F4Z0W9"/>
<dbReference type="GO" id="GO:0006144">
    <property type="term" value="P:purine nucleobase metabolic process"/>
    <property type="evidence" value="ECO:0007669"/>
    <property type="project" value="UniProtKB-KW"/>
</dbReference>
<keyword evidence="6" id="KW-0378">Hydrolase</keyword>
<proteinExistence type="predicted"/>
<dbReference type="Pfam" id="PF04115">
    <property type="entry name" value="Ureidogly_lyase"/>
    <property type="match status" value="2"/>
</dbReference>
<dbReference type="InterPro" id="IPR011051">
    <property type="entry name" value="RmlC_Cupin_sf"/>
</dbReference>
<feature type="region of interest" description="Disordered" evidence="5">
    <location>
        <begin position="252"/>
        <end position="279"/>
    </location>
</feature>
<dbReference type="OrthoDB" id="10266039at2759"/>
<dbReference type="Gene3D" id="2.60.120.480">
    <property type="entry name" value="Ureidoglycolate hydrolase"/>
    <property type="match status" value="1"/>
</dbReference>
<dbReference type="CDD" id="cd20298">
    <property type="entry name" value="cupin_UAH"/>
    <property type="match status" value="1"/>
</dbReference>
<evidence type="ECO:0000256" key="5">
    <source>
        <dbReference type="SAM" id="MobiDB-lite"/>
    </source>
</evidence>
<comment type="catalytic activity">
    <reaction evidence="4">
        <text>(S)-ureidoglycolate = urea + glyoxylate</text>
        <dbReference type="Rhea" id="RHEA:11304"/>
        <dbReference type="ChEBI" id="CHEBI:16199"/>
        <dbReference type="ChEBI" id="CHEBI:36655"/>
        <dbReference type="ChEBI" id="CHEBI:57296"/>
        <dbReference type="EC" id="4.3.2.3"/>
    </reaction>
</comment>
<keyword evidence="3" id="KW-0456">Lyase</keyword>
<evidence type="ECO:0000256" key="4">
    <source>
        <dbReference type="ARBA" id="ARBA00047684"/>
    </source>
</evidence>
<name>A0A0F4Z0W9_RASE3</name>
<dbReference type="EMBL" id="LASV01000087">
    <property type="protein sequence ID" value="KKA23731.1"/>
    <property type="molecule type" value="Genomic_DNA"/>
</dbReference>
<dbReference type="PANTHER" id="PTHR21221:SF1">
    <property type="entry name" value="UREIDOGLYCOLATE LYASE"/>
    <property type="match status" value="1"/>
</dbReference>
<protein>
    <submittedName>
        <fullName evidence="6">Ureidoglycolate hydrolase</fullName>
    </submittedName>
</protein>
<evidence type="ECO:0000256" key="1">
    <source>
        <dbReference type="ARBA" id="ARBA00011738"/>
    </source>
</evidence>
<dbReference type="STRING" id="1408163.A0A0F4Z0W9"/>
<dbReference type="PANTHER" id="PTHR21221">
    <property type="entry name" value="UREIDOGLYCOLATE HYDROLASE"/>
    <property type="match status" value="1"/>
</dbReference>
<reference evidence="6 7" key="1">
    <citation type="submission" date="2015-04" db="EMBL/GenBank/DDBJ databases">
        <authorList>
            <person name="Heijne W.H."/>
            <person name="Fedorova N.D."/>
            <person name="Nierman W.C."/>
            <person name="Vollebregt A.W."/>
            <person name="Zhao Z."/>
            <person name="Wu L."/>
            <person name="Kumar M."/>
            <person name="Stam H."/>
            <person name="van den Berg M.A."/>
            <person name="Pel H.J."/>
        </authorList>
    </citation>
    <scope>NUCLEOTIDE SEQUENCE [LARGE SCALE GENOMIC DNA]</scope>
    <source>
        <strain evidence="6 7">CBS 393.64</strain>
    </source>
</reference>
<dbReference type="GO" id="GO:0000256">
    <property type="term" value="P:allantoin catabolic process"/>
    <property type="evidence" value="ECO:0007669"/>
    <property type="project" value="InterPro"/>
</dbReference>
<keyword evidence="2" id="KW-0659">Purine metabolism</keyword>
<dbReference type="SUPFAM" id="SSF51182">
    <property type="entry name" value="RmlC-like cupins"/>
    <property type="match status" value="2"/>
</dbReference>
<comment type="subunit">
    <text evidence="1">Homodimer.</text>
</comment>
<comment type="caution">
    <text evidence="6">The sequence shown here is derived from an EMBL/GenBank/DDBJ whole genome shotgun (WGS) entry which is preliminary data.</text>
</comment>
<dbReference type="RefSeq" id="XP_013330343.1">
    <property type="nucleotide sequence ID" value="XM_013474889.1"/>
</dbReference>
<organism evidence="6 7">
    <name type="scientific">Rasamsonia emersonii (strain ATCC 16479 / CBS 393.64 / IMI 116815)</name>
    <dbReference type="NCBI Taxonomy" id="1408163"/>
    <lineage>
        <taxon>Eukaryota</taxon>
        <taxon>Fungi</taxon>
        <taxon>Dikarya</taxon>
        <taxon>Ascomycota</taxon>
        <taxon>Pezizomycotina</taxon>
        <taxon>Eurotiomycetes</taxon>
        <taxon>Eurotiomycetidae</taxon>
        <taxon>Eurotiales</taxon>
        <taxon>Trichocomaceae</taxon>
        <taxon>Rasamsonia</taxon>
    </lineage>
</organism>
<evidence type="ECO:0000256" key="2">
    <source>
        <dbReference type="ARBA" id="ARBA00022631"/>
    </source>
</evidence>
<dbReference type="InterPro" id="IPR024060">
    <property type="entry name" value="Ureidoglycolate_lyase_dom_sf"/>
</dbReference>
<dbReference type="Proteomes" id="UP000053958">
    <property type="component" value="Unassembled WGS sequence"/>
</dbReference>
<sequence>MPAPTLVSPPPSLRIIPEPLTADAFAPFGTVISSPLPRDLSAAPRASALASLPLPHSLAAPPVLANQGSALKYSPISPLENGYEACPSGKRAQARMSMFSCFPRKLRRESIRNRNRNRSSRSTSMSTSSRHGGGGGAEEYLTEDIAVGVGGGGSSSSFSTPVFDVRILERHPFTTQTFIPIDLSSQRRVVRDSGSYSDGDSGSGSSSVRGKASFDDGSGHSDILLEEEVPEEDEPVFLVLVAPTLKGQTAAATVTSSASSSPSGDNNDTDDRKKRVHIRDPPDLENLRAFIARGGQAVTYAAGTWHAPMVVLGRRRVDFVVVQFVNGVEEEDCQEAAFAEGIVVDLASLENVETGEDLTGLLGRRAKL</sequence>
<dbReference type="GO" id="GO:0004848">
    <property type="term" value="F:ureidoglycolate hydrolase activity"/>
    <property type="evidence" value="ECO:0007669"/>
    <property type="project" value="InterPro"/>
</dbReference>
<feature type="region of interest" description="Disordered" evidence="5">
    <location>
        <begin position="190"/>
        <end position="220"/>
    </location>
</feature>
<evidence type="ECO:0000313" key="6">
    <source>
        <dbReference type="EMBL" id="KKA23731.1"/>
    </source>
</evidence>
<dbReference type="GeneID" id="25314534"/>
<dbReference type="GO" id="GO:0050385">
    <property type="term" value="F:ureidoglycolate lyase activity"/>
    <property type="evidence" value="ECO:0007669"/>
    <property type="project" value="UniProtKB-EC"/>
</dbReference>
<feature type="compositionally biased region" description="Low complexity" evidence="5">
    <location>
        <begin position="192"/>
        <end position="207"/>
    </location>
</feature>
<evidence type="ECO:0000313" key="7">
    <source>
        <dbReference type="Proteomes" id="UP000053958"/>
    </source>
</evidence>
<evidence type="ECO:0000256" key="3">
    <source>
        <dbReference type="ARBA" id="ARBA00023239"/>
    </source>
</evidence>
<gene>
    <name evidence="6" type="ORF">T310_2183</name>
</gene>
<feature type="compositionally biased region" description="Basic and acidic residues" evidence="5">
    <location>
        <begin position="269"/>
        <end position="279"/>
    </location>
</feature>
<keyword evidence="7" id="KW-1185">Reference proteome</keyword>
<feature type="compositionally biased region" description="Low complexity" evidence="5">
    <location>
        <begin position="252"/>
        <end position="263"/>
    </location>
</feature>
<feature type="compositionally biased region" description="Low complexity" evidence="5">
    <location>
        <begin position="120"/>
        <end position="130"/>
    </location>
</feature>
<dbReference type="InterPro" id="IPR007247">
    <property type="entry name" value="Ureidogly_lyase"/>
</dbReference>
<dbReference type="InterPro" id="IPR047233">
    <property type="entry name" value="UAH_cupin"/>
</dbReference>
<accession>A0A0F4Z0W9</accession>